<accession>A0ABD1D853</accession>
<keyword evidence="9 10" id="KW-0544">Nucleosome core</keyword>
<proteinExistence type="inferred from homology"/>
<dbReference type="Proteomes" id="UP001562425">
    <property type="component" value="Unassembled WGS sequence"/>
</dbReference>
<feature type="compositionally biased region" description="Low complexity" evidence="11">
    <location>
        <begin position="113"/>
        <end position="132"/>
    </location>
</feature>
<name>A0ABD1D853_CULPP</name>
<protein>
    <recommendedName>
        <fullName evidence="10">Histone H2A</fullName>
    </recommendedName>
</protein>
<evidence type="ECO:0000256" key="3">
    <source>
        <dbReference type="ARBA" id="ARBA00004286"/>
    </source>
</evidence>
<evidence type="ECO:0000259" key="13">
    <source>
        <dbReference type="Pfam" id="PF16211"/>
    </source>
</evidence>
<organism evidence="14 15">
    <name type="scientific">Culex pipiens pipiens</name>
    <name type="common">Northern house mosquito</name>
    <dbReference type="NCBI Taxonomy" id="38569"/>
    <lineage>
        <taxon>Eukaryota</taxon>
        <taxon>Metazoa</taxon>
        <taxon>Ecdysozoa</taxon>
        <taxon>Arthropoda</taxon>
        <taxon>Hexapoda</taxon>
        <taxon>Insecta</taxon>
        <taxon>Pterygota</taxon>
        <taxon>Neoptera</taxon>
        <taxon>Endopterygota</taxon>
        <taxon>Diptera</taxon>
        <taxon>Nematocera</taxon>
        <taxon>Culicoidea</taxon>
        <taxon>Culicidae</taxon>
        <taxon>Culicinae</taxon>
        <taxon>Culicini</taxon>
        <taxon>Culex</taxon>
        <taxon>Culex</taxon>
    </lineage>
</organism>
<dbReference type="InterPro" id="IPR032454">
    <property type="entry name" value="Histone_H2A_C"/>
</dbReference>
<keyword evidence="15" id="KW-1185">Reference proteome</keyword>
<keyword evidence="6" id="KW-1017">Isopeptide bond</keyword>
<evidence type="ECO:0000313" key="15">
    <source>
        <dbReference type="Proteomes" id="UP001562425"/>
    </source>
</evidence>
<evidence type="ECO:0000256" key="8">
    <source>
        <dbReference type="ARBA" id="ARBA00023242"/>
    </source>
</evidence>
<comment type="caution">
    <text evidence="14">The sequence shown here is derived from an EMBL/GenBank/DDBJ whole genome shotgun (WGS) entry which is preliminary data.</text>
</comment>
<dbReference type="FunFam" id="1.10.20.10:FF:000103">
    <property type="entry name" value="Histone H2A type 1"/>
    <property type="match status" value="1"/>
</dbReference>
<feature type="domain" description="Core Histone H2A/H2B/H3" evidence="12">
    <location>
        <begin position="6"/>
        <end position="83"/>
    </location>
</feature>
<keyword evidence="5 10" id="KW-0158">Chromosome</keyword>
<dbReference type="Pfam" id="PF00125">
    <property type="entry name" value="Histone"/>
    <property type="match status" value="1"/>
</dbReference>
<dbReference type="GO" id="GO:0003677">
    <property type="term" value="F:DNA binding"/>
    <property type="evidence" value="ECO:0007669"/>
    <property type="project" value="UniProtKB-KW"/>
</dbReference>
<keyword evidence="7 10" id="KW-0238">DNA-binding</keyword>
<evidence type="ECO:0000256" key="11">
    <source>
        <dbReference type="SAM" id="MobiDB-lite"/>
    </source>
</evidence>
<dbReference type="SUPFAM" id="SSF47113">
    <property type="entry name" value="Histone-fold"/>
    <property type="match status" value="1"/>
</dbReference>
<dbReference type="SMART" id="SM00414">
    <property type="entry name" value="H2A"/>
    <property type="match status" value="1"/>
</dbReference>
<comment type="similarity">
    <text evidence="4 10">Belongs to the histone H2A family.</text>
</comment>
<evidence type="ECO:0000256" key="4">
    <source>
        <dbReference type="ARBA" id="ARBA00010691"/>
    </source>
</evidence>
<evidence type="ECO:0000313" key="14">
    <source>
        <dbReference type="EMBL" id="KAL1395826.1"/>
    </source>
</evidence>
<evidence type="ECO:0000256" key="6">
    <source>
        <dbReference type="ARBA" id="ARBA00022499"/>
    </source>
</evidence>
<dbReference type="PANTHER" id="PTHR23430">
    <property type="entry name" value="HISTONE H2A"/>
    <property type="match status" value="1"/>
</dbReference>
<evidence type="ECO:0000256" key="9">
    <source>
        <dbReference type="ARBA" id="ARBA00023269"/>
    </source>
</evidence>
<dbReference type="InterPro" id="IPR002119">
    <property type="entry name" value="Histone_H2A"/>
</dbReference>
<evidence type="ECO:0000256" key="5">
    <source>
        <dbReference type="ARBA" id="ARBA00022454"/>
    </source>
</evidence>
<evidence type="ECO:0000256" key="1">
    <source>
        <dbReference type="ARBA" id="ARBA00002001"/>
    </source>
</evidence>
<dbReference type="Gene3D" id="1.10.20.10">
    <property type="entry name" value="Histone, subunit A"/>
    <property type="match status" value="1"/>
</dbReference>
<keyword evidence="8 10" id="KW-0539">Nucleus</keyword>
<dbReference type="InterPro" id="IPR032458">
    <property type="entry name" value="Histone_H2A_CS"/>
</dbReference>
<reference evidence="14 15" key="1">
    <citation type="submission" date="2024-05" db="EMBL/GenBank/DDBJ databases">
        <title>Culex pipiens pipiens assembly and annotation.</title>
        <authorList>
            <person name="Alout H."/>
            <person name="Durand T."/>
        </authorList>
    </citation>
    <scope>NUCLEOTIDE SEQUENCE [LARGE SCALE GENOMIC DNA]</scope>
    <source>
        <strain evidence="14">HA-2024</strain>
        <tissue evidence="14">Whole body</tissue>
    </source>
</reference>
<evidence type="ECO:0000259" key="12">
    <source>
        <dbReference type="Pfam" id="PF00125"/>
    </source>
</evidence>
<gene>
    <name evidence="14" type="ORF">pipiens_002787</name>
</gene>
<feature type="region of interest" description="Disordered" evidence="11">
    <location>
        <begin position="113"/>
        <end position="150"/>
    </location>
</feature>
<dbReference type="InterPro" id="IPR007125">
    <property type="entry name" value="H2A/H2B/H3"/>
</dbReference>
<dbReference type="AlphaFoldDB" id="A0ABD1D853"/>
<dbReference type="CDD" id="cd00074">
    <property type="entry name" value="HFD_H2A"/>
    <property type="match status" value="1"/>
</dbReference>
<dbReference type="PROSITE" id="PS00046">
    <property type="entry name" value="HISTONE_H2A"/>
    <property type="match status" value="1"/>
</dbReference>
<evidence type="ECO:0000256" key="10">
    <source>
        <dbReference type="RuleBase" id="RU003767"/>
    </source>
</evidence>
<comment type="subunit">
    <text evidence="10">The nucleosome is a histone octamer containing two molecules each of H2A, H2B, H3 and H4 assembled in one H3-H4 heterotetramer and two H2A-H2B heterodimers. The octamer wraps approximately 147 bp of DNA.</text>
</comment>
<dbReference type="InterPro" id="IPR009072">
    <property type="entry name" value="Histone-fold"/>
</dbReference>
<comment type="subcellular location">
    <subcellularLocation>
        <location evidence="3">Chromosome</location>
    </subcellularLocation>
    <subcellularLocation>
        <location evidence="2 10">Nucleus</location>
    </subcellularLocation>
</comment>
<dbReference type="PRINTS" id="PR00620">
    <property type="entry name" value="HISTONEH2A"/>
</dbReference>
<dbReference type="GO" id="GO:0005634">
    <property type="term" value="C:nucleus"/>
    <property type="evidence" value="ECO:0007669"/>
    <property type="project" value="UniProtKB-SubCell"/>
</dbReference>
<dbReference type="Pfam" id="PF16211">
    <property type="entry name" value="Histone_H2A_C"/>
    <property type="match status" value="1"/>
</dbReference>
<feature type="domain" description="Histone H2A C-terminal" evidence="13">
    <location>
        <begin position="86"/>
        <end position="119"/>
    </location>
</feature>
<evidence type="ECO:0000256" key="7">
    <source>
        <dbReference type="ARBA" id="ARBA00023125"/>
    </source>
</evidence>
<sequence>MSAKVKSSSRTKSSRAGLEFPVGRCLKYLKAGNYANRIGTGAGIYMAATLEYLVAEILELSGNAARDNKKSRIIPRHIQLAIRNDDELSVLFRDVTISEGGVMPNIQAILLPKSTKGSKSKSSMESSQGGPSQDRKPERRANFVCSGRDPGSWLSNIKMVRRSLASTRQME</sequence>
<comment type="function">
    <text evidence="1">Core component of nucleosome. Nucleosomes wrap and compact DNA into chromatin, limiting DNA accessibility to the cellular machineries which require DNA as a template. Histones thereby play a central role in transcription regulation, DNA repair, DNA replication and chromosomal stability. DNA accessibility is regulated via a complex set of post-translational modifications of histones, also called histone code, and nucleosome remodeling.</text>
</comment>
<dbReference type="EMBL" id="JBEHCU010006972">
    <property type="protein sequence ID" value="KAL1395826.1"/>
    <property type="molecule type" value="Genomic_DNA"/>
</dbReference>
<dbReference type="GO" id="GO:0000786">
    <property type="term" value="C:nucleosome"/>
    <property type="evidence" value="ECO:0007669"/>
    <property type="project" value="UniProtKB-KW"/>
</dbReference>
<evidence type="ECO:0000256" key="2">
    <source>
        <dbReference type="ARBA" id="ARBA00004123"/>
    </source>
</evidence>